<organism evidence="4 5">
    <name type="scientific">Prymnesium parvum</name>
    <name type="common">Toxic golden alga</name>
    <dbReference type="NCBI Taxonomy" id="97485"/>
    <lineage>
        <taxon>Eukaryota</taxon>
        <taxon>Haptista</taxon>
        <taxon>Haptophyta</taxon>
        <taxon>Prymnesiophyceae</taxon>
        <taxon>Prymnesiales</taxon>
        <taxon>Prymnesiaceae</taxon>
        <taxon>Prymnesium</taxon>
    </lineage>
</organism>
<evidence type="ECO:0000256" key="1">
    <source>
        <dbReference type="SAM" id="MobiDB-lite"/>
    </source>
</evidence>
<dbReference type="AlphaFoldDB" id="A0AB34JIP4"/>
<name>A0AB34JIP4_PRYPA</name>
<proteinExistence type="predicted"/>
<evidence type="ECO:0000256" key="2">
    <source>
        <dbReference type="SAM" id="SignalP"/>
    </source>
</evidence>
<dbReference type="InterPro" id="IPR018962">
    <property type="entry name" value="DUF1995"/>
</dbReference>
<feature type="chain" id="PRO_5044222759" description="DUF1995 domain-containing protein" evidence="2">
    <location>
        <begin position="17"/>
        <end position="335"/>
    </location>
</feature>
<reference evidence="4 5" key="1">
    <citation type="journal article" date="2024" name="Science">
        <title>Giant polyketide synthase enzymes in the biosynthesis of giant marine polyether toxins.</title>
        <authorList>
            <person name="Fallon T.R."/>
            <person name="Shende V.V."/>
            <person name="Wierzbicki I.H."/>
            <person name="Pendleton A.L."/>
            <person name="Watervoot N.F."/>
            <person name="Auber R.P."/>
            <person name="Gonzalez D.J."/>
            <person name="Wisecaver J.H."/>
            <person name="Moore B.S."/>
        </authorList>
    </citation>
    <scope>NUCLEOTIDE SEQUENCE [LARGE SCALE GENOMIC DNA]</scope>
    <source>
        <strain evidence="4 5">12B1</strain>
    </source>
</reference>
<dbReference type="InterPro" id="IPR053021">
    <property type="entry name" value="Chloroplast_ADK"/>
</dbReference>
<feature type="domain" description="DUF1995" evidence="3">
    <location>
        <begin position="48"/>
        <end position="312"/>
    </location>
</feature>
<evidence type="ECO:0000313" key="5">
    <source>
        <dbReference type="Proteomes" id="UP001515480"/>
    </source>
</evidence>
<feature type="region of interest" description="Disordered" evidence="1">
    <location>
        <begin position="169"/>
        <end position="188"/>
    </location>
</feature>
<dbReference type="Pfam" id="PF09353">
    <property type="entry name" value="DUF1995"/>
    <property type="match status" value="1"/>
</dbReference>
<gene>
    <name evidence="4" type="ORF">AB1Y20_022215</name>
</gene>
<keyword evidence="5" id="KW-1185">Reference proteome</keyword>
<dbReference type="PANTHER" id="PTHR35509:SF1">
    <property type="entry name" value="DOMAIN PROTEIN, PUTATIVE (DUF1995)-RELATED"/>
    <property type="match status" value="1"/>
</dbReference>
<evidence type="ECO:0000313" key="4">
    <source>
        <dbReference type="EMBL" id="KAL1520642.1"/>
    </source>
</evidence>
<dbReference type="PANTHER" id="PTHR35509">
    <property type="entry name" value="DOMAIN PROTEIN, PUTATIVE (DUF1995)-RELATED"/>
    <property type="match status" value="1"/>
</dbReference>
<dbReference type="Proteomes" id="UP001515480">
    <property type="component" value="Unassembled WGS sequence"/>
</dbReference>
<dbReference type="EMBL" id="JBGBPQ010000008">
    <property type="protein sequence ID" value="KAL1520642.1"/>
    <property type="molecule type" value="Genomic_DNA"/>
</dbReference>
<comment type="caution">
    <text evidence="4">The sequence shown here is derived from an EMBL/GenBank/DDBJ whole genome shotgun (WGS) entry which is preliminary data.</text>
</comment>
<sequence length="335" mass="35239">MPSLTLRLLLLPLAAGLRPPALHASGHGVLATRGDHIRSAALMKQSLPRNRKEMVSAMRDAVQAALRSRRSRIRVDMPEGFDFGVESSPSARGAALKDAAQSDRELGRLFVGMFEGTGLLPLVVFPCEAQASAAARKWGKSADWRVAYLGGEAKKARKPAAAAAAAARRGGSGGGFAAPRPAPSGPRALTRVPGDAELVLFVAPAAEQLVAARDFCDATGMDRLVALLNPRLEAEGEDAAATRFCSDEFETVFAFATEPHKVAADYNASEAADPVVLYRAFPDDWVLAKKPKIGPPKTLLSSSEKPSDAEIQRAVQENGSSGGVADFFGGLVRGG</sequence>
<feature type="signal peptide" evidence="2">
    <location>
        <begin position="1"/>
        <end position="16"/>
    </location>
</feature>
<evidence type="ECO:0000259" key="3">
    <source>
        <dbReference type="Pfam" id="PF09353"/>
    </source>
</evidence>
<protein>
    <recommendedName>
        <fullName evidence="3">DUF1995 domain-containing protein</fullName>
    </recommendedName>
</protein>
<accession>A0AB34JIP4</accession>
<keyword evidence="2" id="KW-0732">Signal</keyword>